<gene>
    <name evidence="1" type="ORF">KPL71_019997</name>
</gene>
<name>A0ACB8J5V4_CITSI</name>
<protein>
    <submittedName>
        <fullName evidence="1">Glucan endo-1,3-beta-D-glucosidase</fullName>
    </submittedName>
</protein>
<evidence type="ECO:0000313" key="1">
    <source>
        <dbReference type="EMBL" id="KAH9712300.1"/>
    </source>
</evidence>
<evidence type="ECO:0000313" key="2">
    <source>
        <dbReference type="Proteomes" id="UP000829398"/>
    </source>
</evidence>
<dbReference type="EMBL" id="CM039176">
    <property type="protein sequence ID" value="KAH9712300.1"/>
    <property type="molecule type" value="Genomic_DNA"/>
</dbReference>
<keyword evidence="2" id="KW-1185">Reference proteome</keyword>
<reference evidence="2" key="1">
    <citation type="journal article" date="2023" name="Hortic. Res.">
        <title>A chromosome-level phased genome enabling allele-level studies in sweet orange: a case study on citrus Huanglongbing tolerance.</title>
        <authorList>
            <person name="Wu B."/>
            <person name="Yu Q."/>
            <person name="Deng Z."/>
            <person name="Duan Y."/>
            <person name="Luo F."/>
            <person name="Gmitter F. Jr."/>
        </authorList>
    </citation>
    <scope>NUCLEOTIDE SEQUENCE [LARGE SCALE GENOMIC DNA]</scope>
    <source>
        <strain evidence="2">cv. Valencia</strain>
    </source>
</reference>
<sequence length="523" mass="57039">MFEKIVARKLPFSHEAEHQQEQSNAIVAKDEKETKVAGRPILLNSDSGPVPFVRIQSHKDALPCPINGKSTTKMLKLLWLFPIFFLCFLGLTGAGQESIELLYVYDSTAGLLPAASHSGLPLAVPVSEKNLNEISSSVIMAESWLRTYVLPHYPATKITTIVVGNNLFCQKQQEHNFGLILPSLKNMYHSLKRWGLENEIKVSPAFSSSCFIPDLTLFRDDLIEQVIKPLLQFLHTANSTYSIIPPPKLSPLSDKTTIFASSYLESMKKLGFLTLNKINVLIQNPKGTKPMRRKLSAAVIDTKIINPYPARPTPLPEITPIHSSIGFSIPAHAAKTPQSPQPYSAPAPLSFPSSSPPPFAIPSAAPPPFTFPSSSPPPFSFPSDSPPPMPFSMAPELPPCNPIDYNVAPAPSAVGVVQRLWCVAKPNVPADTLQEAMDYACGEGGADCEEIMPHGNCFYPDTVVAHASYAFNSYWQKTKRNGGTCAFGGTAMLINADPSFFSVEDSNANGYGECWDQWGLIPG</sequence>
<organism evidence="1 2">
    <name type="scientific">Citrus sinensis</name>
    <name type="common">Sweet orange</name>
    <name type="synonym">Citrus aurantium var. sinensis</name>
    <dbReference type="NCBI Taxonomy" id="2711"/>
    <lineage>
        <taxon>Eukaryota</taxon>
        <taxon>Viridiplantae</taxon>
        <taxon>Streptophyta</taxon>
        <taxon>Embryophyta</taxon>
        <taxon>Tracheophyta</taxon>
        <taxon>Spermatophyta</taxon>
        <taxon>Magnoliopsida</taxon>
        <taxon>eudicotyledons</taxon>
        <taxon>Gunneridae</taxon>
        <taxon>Pentapetalae</taxon>
        <taxon>rosids</taxon>
        <taxon>malvids</taxon>
        <taxon>Sapindales</taxon>
        <taxon>Rutaceae</taxon>
        <taxon>Aurantioideae</taxon>
        <taxon>Citrus</taxon>
    </lineage>
</organism>
<proteinExistence type="predicted"/>
<accession>A0ACB8J5V4</accession>
<comment type="caution">
    <text evidence="1">The sequence shown here is derived from an EMBL/GenBank/DDBJ whole genome shotgun (WGS) entry which is preliminary data.</text>
</comment>
<dbReference type="Proteomes" id="UP000829398">
    <property type="component" value="Chromosome 7"/>
</dbReference>